<gene>
    <name evidence="1" type="ORF">MNBD_GAMMA14-58</name>
</gene>
<dbReference type="EMBL" id="UOFM01000151">
    <property type="protein sequence ID" value="VAW75894.1"/>
    <property type="molecule type" value="Genomic_DNA"/>
</dbReference>
<organism evidence="1">
    <name type="scientific">hydrothermal vent metagenome</name>
    <dbReference type="NCBI Taxonomy" id="652676"/>
    <lineage>
        <taxon>unclassified sequences</taxon>
        <taxon>metagenomes</taxon>
        <taxon>ecological metagenomes</taxon>
    </lineage>
</organism>
<proteinExistence type="predicted"/>
<evidence type="ECO:0000313" key="1">
    <source>
        <dbReference type="EMBL" id="VAW75894.1"/>
    </source>
</evidence>
<accession>A0A3B0Z3U6</accession>
<dbReference type="AlphaFoldDB" id="A0A3B0Z3U6"/>
<protein>
    <submittedName>
        <fullName evidence="1">Urease accessory protein UreD</fullName>
    </submittedName>
</protein>
<feature type="non-terminal residue" evidence="1">
    <location>
        <position position="70"/>
    </location>
</feature>
<name>A0A3B0Z3U6_9ZZZZ</name>
<reference evidence="1" key="1">
    <citation type="submission" date="2018-06" db="EMBL/GenBank/DDBJ databases">
        <authorList>
            <person name="Zhirakovskaya E."/>
        </authorList>
    </citation>
    <scope>NUCLEOTIDE SEQUENCE</scope>
</reference>
<sequence length="70" mass="7642">MIPALLPRQAETADDGGWQACLALVFAQHGSNTVLEHSRHYGPLRIQRPFYPEGNLAHVYILHPPGGVVG</sequence>